<sequence length="100" mass="11279">MLSISRALLRLVFDLGLRRGELASLNLEHLDLLRAWLEQRGLEPGPLFINFDRVQKGRRLTWAVRKIGTKTSAKAWRRVTEGTDSPFSGACRSNSSPTSK</sequence>
<reference evidence="2" key="1">
    <citation type="submission" date="2020-10" db="EMBL/GenBank/DDBJ databases">
        <title>Ca. Dormibacterota MAGs.</title>
        <authorList>
            <person name="Montgomery K."/>
        </authorList>
    </citation>
    <scope>NUCLEOTIDE SEQUENCE [LARGE SCALE GENOMIC DNA]</scope>
    <source>
        <strain evidence="2">SC8812_S17_10</strain>
    </source>
</reference>
<dbReference type="Proteomes" id="UP000612893">
    <property type="component" value="Unassembled WGS sequence"/>
</dbReference>
<dbReference type="GO" id="GO:0003677">
    <property type="term" value="F:DNA binding"/>
    <property type="evidence" value="ECO:0007669"/>
    <property type="project" value="InterPro"/>
</dbReference>
<evidence type="ECO:0000313" key="3">
    <source>
        <dbReference type="Proteomes" id="UP000612893"/>
    </source>
</evidence>
<name>A0A934K1N3_9BACT</name>
<accession>A0A934K1N3</accession>
<dbReference type="InterPro" id="IPR011010">
    <property type="entry name" value="DNA_brk_join_enz"/>
</dbReference>
<gene>
    <name evidence="2" type="ORF">JF922_02145</name>
</gene>
<evidence type="ECO:0000313" key="2">
    <source>
        <dbReference type="EMBL" id="MBJ7596875.1"/>
    </source>
</evidence>
<comment type="caution">
    <text evidence="2">The sequence shown here is derived from an EMBL/GenBank/DDBJ whole genome shotgun (WGS) entry which is preliminary data.</text>
</comment>
<protein>
    <submittedName>
        <fullName evidence="2">Uncharacterized protein</fullName>
    </submittedName>
</protein>
<dbReference type="EMBL" id="JAEKNR010000027">
    <property type="protein sequence ID" value="MBJ7596875.1"/>
    <property type="molecule type" value="Genomic_DNA"/>
</dbReference>
<evidence type="ECO:0000256" key="1">
    <source>
        <dbReference type="SAM" id="MobiDB-lite"/>
    </source>
</evidence>
<dbReference type="AlphaFoldDB" id="A0A934K1N3"/>
<proteinExistence type="predicted"/>
<organism evidence="2 3">
    <name type="scientific">Candidatus Nephthysia bennettiae</name>
    <dbReference type="NCBI Taxonomy" id="3127016"/>
    <lineage>
        <taxon>Bacteria</taxon>
        <taxon>Bacillati</taxon>
        <taxon>Candidatus Dormiibacterota</taxon>
        <taxon>Candidatus Dormibacteria</taxon>
        <taxon>Candidatus Dormibacterales</taxon>
        <taxon>Candidatus Dormibacteraceae</taxon>
        <taxon>Candidatus Nephthysia</taxon>
    </lineage>
</organism>
<dbReference type="SUPFAM" id="SSF56349">
    <property type="entry name" value="DNA breaking-rejoining enzymes"/>
    <property type="match status" value="1"/>
</dbReference>
<dbReference type="RefSeq" id="WP_338198715.1">
    <property type="nucleotide sequence ID" value="NZ_JAEKNR010000027.1"/>
</dbReference>
<keyword evidence="3" id="KW-1185">Reference proteome</keyword>
<feature type="region of interest" description="Disordered" evidence="1">
    <location>
        <begin position="78"/>
        <end position="100"/>
    </location>
</feature>
<feature type="compositionally biased region" description="Polar residues" evidence="1">
    <location>
        <begin position="82"/>
        <end position="100"/>
    </location>
</feature>